<evidence type="ECO:0008006" key="2">
    <source>
        <dbReference type="Google" id="ProtNLM"/>
    </source>
</evidence>
<dbReference type="GO" id="GO:0016491">
    <property type="term" value="F:oxidoreductase activity"/>
    <property type="evidence" value="ECO:0007669"/>
    <property type="project" value="UniProtKB-ARBA"/>
</dbReference>
<name>A0A382L3R1_9ZZZZ</name>
<accession>A0A382L3R1</accession>
<dbReference type="PANTHER" id="PTHR20883">
    <property type="entry name" value="PHYTANOYL-COA DIOXYGENASE DOMAIN CONTAINING 1"/>
    <property type="match status" value="1"/>
</dbReference>
<reference evidence="1" key="1">
    <citation type="submission" date="2018-05" db="EMBL/GenBank/DDBJ databases">
        <authorList>
            <person name="Lanie J.A."/>
            <person name="Ng W.-L."/>
            <person name="Kazmierczak K.M."/>
            <person name="Andrzejewski T.M."/>
            <person name="Davidsen T.M."/>
            <person name="Wayne K.J."/>
            <person name="Tettelin H."/>
            <person name="Glass J.I."/>
            <person name="Rusch D."/>
            <person name="Podicherti R."/>
            <person name="Tsui H.-C.T."/>
            <person name="Winkler M.E."/>
        </authorList>
    </citation>
    <scope>NUCLEOTIDE SEQUENCE</scope>
</reference>
<proteinExistence type="predicted"/>
<dbReference type="SUPFAM" id="SSF51197">
    <property type="entry name" value="Clavaminate synthase-like"/>
    <property type="match status" value="1"/>
</dbReference>
<protein>
    <recommendedName>
        <fullName evidence="2">Fe2OG dioxygenase domain-containing protein</fullName>
    </recommendedName>
</protein>
<organism evidence="1">
    <name type="scientific">marine metagenome</name>
    <dbReference type="NCBI Taxonomy" id="408172"/>
    <lineage>
        <taxon>unclassified sequences</taxon>
        <taxon>metagenomes</taxon>
        <taxon>ecological metagenomes</taxon>
    </lineage>
</organism>
<dbReference type="Gene3D" id="2.60.120.620">
    <property type="entry name" value="q2cbj1_9rhob like domain"/>
    <property type="match status" value="1"/>
</dbReference>
<dbReference type="PANTHER" id="PTHR20883:SF48">
    <property type="entry name" value="ECTOINE DIOXYGENASE"/>
    <property type="match status" value="1"/>
</dbReference>
<dbReference type="GO" id="GO:0046872">
    <property type="term" value="F:metal ion binding"/>
    <property type="evidence" value="ECO:0007669"/>
    <property type="project" value="UniProtKB-ARBA"/>
</dbReference>
<dbReference type="InterPro" id="IPR008775">
    <property type="entry name" value="Phytyl_CoA_dOase-like"/>
</dbReference>
<evidence type="ECO:0000313" key="1">
    <source>
        <dbReference type="EMBL" id="SVC29617.1"/>
    </source>
</evidence>
<gene>
    <name evidence="1" type="ORF">METZ01_LOCUS282471</name>
</gene>
<dbReference type="Pfam" id="PF05721">
    <property type="entry name" value="PhyH"/>
    <property type="match status" value="1"/>
</dbReference>
<dbReference type="EMBL" id="UINC01083679">
    <property type="protein sequence ID" value="SVC29617.1"/>
    <property type="molecule type" value="Genomic_DNA"/>
</dbReference>
<sequence>MNTKQVQAYTERGFVGPFGALSADEVDYFRGQLEAFEEREGELLSGMSGQVRAKTHLLFPWMNELVRLPVVLDAVESLIGPDILVYHLTCWIKEPGDGAYVSWHQDGAYFFLEPAEHVTAWIALSDAFEASGCLQVLPGSHHCGALIHKKGNTEGNLLSNGQYVEGLDWDQVELLQVPSGQFTLHDTHLVHSSKPNRSNDRRIGIGVSYIPTRVRCVGPRRLTATLVRGEDRFGHFDAETKPAGGDDETARQYHAEAVERFFSGHGSERTHVER</sequence>
<dbReference type="AlphaFoldDB" id="A0A382L3R1"/>